<name>A0A382SL62_9ZZZZ</name>
<feature type="non-terminal residue" evidence="1">
    <location>
        <position position="55"/>
    </location>
</feature>
<evidence type="ECO:0000313" key="1">
    <source>
        <dbReference type="EMBL" id="SVD10720.1"/>
    </source>
</evidence>
<organism evidence="1">
    <name type="scientific">marine metagenome</name>
    <dbReference type="NCBI Taxonomy" id="408172"/>
    <lineage>
        <taxon>unclassified sequences</taxon>
        <taxon>metagenomes</taxon>
        <taxon>ecological metagenomes</taxon>
    </lineage>
</organism>
<protein>
    <submittedName>
        <fullName evidence="1">Uncharacterized protein</fullName>
    </submittedName>
</protein>
<gene>
    <name evidence="1" type="ORF">METZ01_LOCUS363574</name>
</gene>
<sequence>MLLRKPNTKPFSKCNFDQSWDHLKAESFQTRQREGHLPDSIFQLYWILFALALPR</sequence>
<reference evidence="1" key="1">
    <citation type="submission" date="2018-05" db="EMBL/GenBank/DDBJ databases">
        <authorList>
            <person name="Lanie J.A."/>
            <person name="Ng W.-L."/>
            <person name="Kazmierczak K.M."/>
            <person name="Andrzejewski T.M."/>
            <person name="Davidsen T.M."/>
            <person name="Wayne K.J."/>
            <person name="Tettelin H."/>
            <person name="Glass J.I."/>
            <person name="Rusch D."/>
            <person name="Podicherti R."/>
            <person name="Tsui H.-C.T."/>
            <person name="Winkler M.E."/>
        </authorList>
    </citation>
    <scope>NUCLEOTIDE SEQUENCE</scope>
</reference>
<dbReference type="EMBL" id="UINC01129963">
    <property type="protein sequence ID" value="SVD10720.1"/>
    <property type="molecule type" value="Genomic_DNA"/>
</dbReference>
<dbReference type="AlphaFoldDB" id="A0A382SL62"/>
<proteinExistence type="predicted"/>
<accession>A0A382SL62</accession>